<evidence type="ECO:0000313" key="4">
    <source>
        <dbReference type="Proteomes" id="UP000436088"/>
    </source>
</evidence>
<accession>A0A6A2XSS1</accession>
<dbReference type="EMBL" id="VEPZ02001331">
    <property type="protein sequence ID" value="KAE8678663.1"/>
    <property type="molecule type" value="Genomic_DNA"/>
</dbReference>
<dbReference type="Proteomes" id="UP000436088">
    <property type="component" value="Unassembled WGS sequence"/>
</dbReference>
<sequence length="234" mass="26259">MGTLVGYFAAFALVAKRGALWVQVPKQKYSMTSLCPLSIRKPACSPLWSAISHAWDSARDNFLRLIGNGNSLRLWDDTWVPSLGPLRQWALFRSTVTNNIHVKDLVQSGSWDTSSLYSLLVPKAIPHVLGIFPPGTSPEDDVIVWRPSPTGRFSVASAYESLVSSAWEDCNPIWHLLYKLPIPERIRIFLWLVIKQRIMTNEERVRRGFVVDPSRLSCSCLVETAVDPSCSTGF</sequence>
<dbReference type="Pfam" id="PF13966">
    <property type="entry name" value="zf-RVT"/>
    <property type="match status" value="1"/>
</dbReference>
<dbReference type="PANTHER" id="PTHR36617:SF15">
    <property type="entry name" value="REVERSE TRANSCRIPTASE ZINC-BINDING DOMAIN-CONTAINING PROTEIN"/>
    <property type="match status" value="1"/>
</dbReference>
<proteinExistence type="predicted"/>
<keyword evidence="4" id="KW-1185">Reference proteome</keyword>
<protein>
    <recommendedName>
        <fullName evidence="2">Reverse transcriptase zinc-binding domain-containing protein</fullName>
    </recommendedName>
</protein>
<dbReference type="InterPro" id="IPR026960">
    <property type="entry name" value="RVT-Znf"/>
</dbReference>
<name>A0A6A2XSS1_HIBSY</name>
<keyword evidence="1" id="KW-0732">Signal</keyword>
<evidence type="ECO:0000256" key="1">
    <source>
        <dbReference type="SAM" id="SignalP"/>
    </source>
</evidence>
<gene>
    <name evidence="3" type="ORF">F3Y22_tig00111402pilonHSYRG00056</name>
</gene>
<evidence type="ECO:0000313" key="3">
    <source>
        <dbReference type="EMBL" id="KAE8678663.1"/>
    </source>
</evidence>
<feature type="signal peptide" evidence="1">
    <location>
        <begin position="1"/>
        <end position="19"/>
    </location>
</feature>
<evidence type="ECO:0000259" key="2">
    <source>
        <dbReference type="Pfam" id="PF13966"/>
    </source>
</evidence>
<dbReference type="AlphaFoldDB" id="A0A6A2XSS1"/>
<reference evidence="3" key="1">
    <citation type="submission" date="2019-09" db="EMBL/GenBank/DDBJ databases">
        <title>Draft genome information of white flower Hibiscus syriacus.</title>
        <authorList>
            <person name="Kim Y.-M."/>
        </authorList>
    </citation>
    <scope>NUCLEOTIDE SEQUENCE [LARGE SCALE GENOMIC DNA]</scope>
    <source>
        <strain evidence="3">YM2019G1</strain>
    </source>
</reference>
<comment type="caution">
    <text evidence="3">The sequence shown here is derived from an EMBL/GenBank/DDBJ whole genome shotgun (WGS) entry which is preliminary data.</text>
</comment>
<dbReference type="PANTHER" id="PTHR36617">
    <property type="entry name" value="PROTEIN, PUTATIVE-RELATED"/>
    <property type="match status" value="1"/>
</dbReference>
<feature type="chain" id="PRO_5025371706" description="Reverse transcriptase zinc-binding domain-containing protein" evidence="1">
    <location>
        <begin position="20"/>
        <end position="234"/>
    </location>
</feature>
<organism evidence="3 4">
    <name type="scientific">Hibiscus syriacus</name>
    <name type="common">Rose of Sharon</name>
    <dbReference type="NCBI Taxonomy" id="106335"/>
    <lineage>
        <taxon>Eukaryota</taxon>
        <taxon>Viridiplantae</taxon>
        <taxon>Streptophyta</taxon>
        <taxon>Embryophyta</taxon>
        <taxon>Tracheophyta</taxon>
        <taxon>Spermatophyta</taxon>
        <taxon>Magnoliopsida</taxon>
        <taxon>eudicotyledons</taxon>
        <taxon>Gunneridae</taxon>
        <taxon>Pentapetalae</taxon>
        <taxon>rosids</taxon>
        <taxon>malvids</taxon>
        <taxon>Malvales</taxon>
        <taxon>Malvaceae</taxon>
        <taxon>Malvoideae</taxon>
        <taxon>Hibiscus</taxon>
    </lineage>
</organism>
<feature type="domain" description="Reverse transcriptase zinc-binding" evidence="2">
    <location>
        <begin position="153"/>
        <end position="224"/>
    </location>
</feature>